<accession>A0A917A2S6</accession>
<dbReference type="Pfam" id="PF02472">
    <property type="entry name" value="ExbD"/>
    <property type="match status" value="1"/>
</dbReference>
<feature type="transmembrane region" description="Helical" evidence="8">
    <location>
        <begin position="20"/>
        <end position="39"/>
    </location>
</feature>
<evidence type="ECO:0000256" key="2">
    <source>
        <dbReference type="ARBA" id="ARBA00005811"/>
    </source>
</evidence>
<evidence type="ECO:0000256" key="7">
    <source>
        <dbReference type="RuleBase" id="RU003879"/>
    </source>
</evidence>
<keyword evidence="5 8" id="KW-1133">Transmembrane helix</keyword>
<keyword evidence="7" id="KW-0653">Protein transport</keyword>
<dbReference type="GO" id="GO:0005886">
    <property type="term" value="C:plasma membrane"/>
    <property type="evidence" value="ECO:0007669"/>
    <property type="project" value="UniProtKB-SubCell"/>
</dbReference>
<dbReference type="GO" id="GO:0022857">
    <property type="term" value="F:transmembrane transporter activity"/>
    <property type="evidence" value="ECO:0007669"/>
    <property type="project" value="InterPro"/>
</dbReference>
<dbReference type="Proteomes" id="UP000612855">
    <property type="component" value="Unassembled WGS sequence"/>
</dbReference>
<evidence type="ECO:0000256" key="3">
    <source>
        <dbReference type="ARBA" id="ARBA00022475"/>
    </source>
</evidence>
<protein>
    <recommendedName>
        <fullName evidence="11">Biopolymer transporter ExbD</fullName>
    </recommendedName>
</protein>
<dbReference type="AlphaFoldDB" id="A0A917A2S6"/>
<evidence type="ECO:0008006" key="11">
    <source>
        <dbReference type="Google" id="ProtNLM"/>
    </source>
</evidence>
<gene>
    <name evidence="9" type="ORF">GCM10011360_08700</name>
</gene>
<dbReference type="RefSeq" id="WP_188476445.1">
    <property type="nucleotide sequence ID" value="NZ_BMFJ01000001.1"/>
</dbReference>
<sequence>MTTRRLPLPRSKAQVDASLAIVNIVLLLIFFFLATGGLINSGAIEIALPETEELPLDMLPKPLIVVGADRSMTLDGVAVEPGTLGPLLVDFPTLHVLADRDTSAATVLSAIAAEDLVAVEIKLVTVHRNATVGAGAAE</sequence>
<comment type="caution">
    <text evidence="9">The sequence shown here is derived from an EMBL/GenBank/DDBJ whole genome shotgun (WGS) entry which is preliminary data.</text>
</comment>
<reference evidence="10" key="1">
    <citation type="journal article" date="2019" name="Int. J. Syst. Evol. Microbiol.">
        <title>The Global Catalogue of Microorganisms (GCM) 10K type strain sequencing project: providing services to taxonomists for standard genome sequencing and annotation.</title>
        <authorList>
            <consortium name="The Broad Institute Genomics Platform"/>
            <consortium name="The Broad Institute Genome Sequencing Center for Infectious Disease"/>
            <person name="Wu L."/>
            <person name="Ma J."/>
        </authorList>
    </citation>
    <scope>NUCLEOTIDE SEQUENCE [LARGE SCALE GENOMIC DNA]</scope>
    <source>
        <strain evidence="10">CGMCC 1.12664</strain>
    </source>
</reference>
<keyword evidence="3" id="KW-1003">Cell membrane</keyword>
<keyword evidence="10" id="KW-1185">Reference proteome</keyword>
<comment type="subcellular location">
    <subcellularLocation>
        <location evidence="1">Cell membrane</location>
        <topology evidence="1">Single-pass membrane protein</topology>
    </subcellularLocation>
    <subcellularLocation>
        <location evidence="7">Cell membrane</location>
        <topology evidence="7">Single-pass type II membrane protein</topology>
    </subcellularLocation>
</comment>
<dbReference type="InterPro" id="IPR003400">
    <property type="entry name" value="ExbD"/>
</dbReference>
<evidence type="ECO:0000313" key="9">
    <source>
        <dbReference type="EMBL" id="GGE22456.1"/>
    </source>
</evidence>
<proteinExistence type="inferred from homology"/>
<organism evidence="9 10">
    <name type="scientific">Primorskyibacter flagellatus</name>
    <dbReference type="NCBI Taxonomy" id="1387277"/>
    <lineage>
        <taxon>Bacteria</taxon>
        <taxon>Pseudomonadati</taxon>
        <taxon>Pseudomonadota</taxon>
        <taxon>Alphaproteobacteria</taxon>
        <taxon>Rhodobacterales</taxon>
        <taxon>Roseobacteraceae</taxon>
        <taxon>Primorskyibacter</taxon>
    </lineage>
</organism>
<keyword evidence="4 7" id="KW-0812">Transmembrane</keyword>
<evidence type="ECO:0000256" key="6">
    <source>
        <dbReference type="ARBA" id="ARBA00023136"/>
    </source>
</evidence>
<evidence type="ECO:0000256" key="1">
    <source>
        <dbReference type="ARBA" id="ARBA00004162"/>
    </source>
</evidence>
<keyword evidence="6 8" id="KW-0472">Membrane</keyword>
<keyword evidence="7" id="KW-0813">Transport</keyword>
<dbReference type="EMBL" id="BMFJ01000001">
    <property type="protein sequence ID" value="GGE22456.1"/>
    <property type="molecule type" value="Genomic_DNA"/>
</dbReference>
<name>A0A917A2S6_9RHOB</name>
<evidence type="ECO:0000256" key="5">
    <source>
        <dbReference type="ARBA" id="ARBA00022989"/>
    </source>
</evidence>
<evidence type="ECO:0000256" key="4">
    <source>
        <dbReference type="ARBA" id="ARBA00022692"/>
    </source>
</evidence>
<evidence type="ECO:0000256" key="8">
    <source>
        <dbReference type="SAM" id="Phobius"/>
    </source>
</evidence>
<comment type="similarity">
    <text evidence="2 7">Belongs to the ExbD/TolR family.</text>
</comment>
<dbReference type="GO" id="GO:0015031">
    <property type="term" value="P:protein transport"/>
    <property type="evidence" value="ECO:0007669"/>
    <property type="project" value="UniProtKB-KW"/>
</dbReference>
<evidence type="ECO:0000313" key="10">
    <source>
        <dbReference type="Proteomes" id="UP000612855"/>
    </source>
</evidence>